<evidence type="ECO:0000256" key="2">
    <source>
        <dbReference type="ARBA" id="ARBA00022801"/>
    </source>
</evidence>
<reference evidence="4 5" key="1">
    <citation type="submission" date="2014-04" db="EMBL/GenBank/DDBJ databases">
        <title>Draft Genome Sequence of Synergistes jonesii.</title>
        <authorList>
            <person name="Coil D.A."/>
            <person name="Eisen J.A."/>
            <person name="Holland-Moritz H.E."/>
        </authorList>
    </citation>
    <scope>NUCLEOTIDE SEQUENCE [LARGE SCALE GENOMIC DNA]</scope>
    <source>
        <strain evidence="4 5">78-1</strain>
    </source>
</reference>
<evidence type="ECO:0000313" key="5">
    <source>
        <dbReference type="Proteomes" id="UP000027665"/>
    </source>
</evidence>
<accession>A0A073IS37</accession>
<protein>
    <recommendedName>
        <fullName evidence="3">Amidohydrolase-related domain-containing protein</fullName>
    </recommendedName>
</protein>
<dbReference type="RefSeq" id="WP_051682569.1">
    <property type="nucleotide sequence ID" value="NZ_JMKI01000006.1"/>
</dbReference>
<dbReference type="Pfam" id="PF01979">
    <property type="entry name" value="Amidohydro_1"/>
    <property type="match status" value="1"/>
</dbReference>
<dbReference type="EMBL" id="JMKI01000006">
    <property type="protein sequence ID" value="KEJ93153.1"/>
    <property type="molecule type" value="Genomic_DNA"/>
</dbReference>
<keyword evidence="2" id="KW-0378">Hydrolase</keyword>
<dbReference type="AlphaFoldDB" id="A0A073IS37"/>
<dbReference type="GeneID" id="90982815"/>
<evidence type="ECO:0000256" key="1">
    <source>
        <dbReference type="ARBA" id="ARBA00010716"/>
    </source>
</evidence>
<proteinExistence type="inferred from homology"/>
<dbReference type="OrthoDB" id="9776488at2"/>
<dbReference type="eggNOG" id="COG0402">
    <property type="taxonomic scope" value="Bacteria"/>
</dbReference>
<dbReference type="Gene3D" id="2.30.40.10">
    <property type="entry name" value="Urease, subunit C, domain 1"/>
    <property type="match status" value="1"/>
</dbReference>
<dbReference type="InterPro" id="IPR011059">
    <property type="entry name" value="Metal-dep_hydrolase_composite"/>
</dbReference>
<dbReference type="STRING" id="2754.EH55_12665"/>
<name>A0A073IS37_9BACT</name>
<dbReference type="SUPFAM" id="SSF51338">
    <property type="entry name" value="Composite domain of metallo-dependent hydrolases"/>
    <property type="match status" value="1"/>
</dbReference>
<dbReference type="SUPFAM" id="SSF51556">
    <property type="entry name" value="Metallo-dependent hydrolases"/>
    <property type="match status" value="1"/>
</dbReference>
<comment type="caution">
    <text evidence="4">The sequence shown here is derived from an EMBL/GenBank/DDBJ whole genome shotgun (WGS) entry which is preliminary data.</text>
</comment>
<evidence type="ECO:0000259" key="3">
    <source>
        <dbReference type="Pfam" id="PF01979"/>
    </source>
</evidence>
<dbReference type="PANTHER" id="PTHR11113">
    <property type="entry name" value="N-ACETYLGLUCOSAMINE-6-PHOSPHATE DEACETYLASE"/>
    <property type="match status" value="1"/>
</dbReference>
<gene>
    <name evidence="4" type="ORF">EH55_12665</name>
</gene>
<dbReference type="InterPro" id="IPR006680">
    <property type="entry name" value="Amidohydro-rel"/>
</dbReference>
<feature type="domain" description="Amidohydrolase-related" evidence="3">
    <location>
        <begin position="255"/>
        <end position="441"/>
    </location>
</feature>
<organism evidence="4 5">
    <name type="scientific">Synergistes jonesii</name>
    <dbReference type="NCBI Taxonomy" id="2754"/>
    <lineage>
        <taxon>Bacteria</taxon>
        <taxon>Thermotogati</taxon>
        <taxon>Synergistota</taxon>
        <taxon>Synergistia</taxon>
        <taxon>Synergistales</taxon>
        <taxon>Synergistaceae</taxon>
        <taxon>Synergistes</taxon>
    </lineage>
</organism>
<comment type="similarity">
    <text evidence="1">Belongs to the metallo-dependent hydrolases superfamily. NagA family.</text>
</comment>
<sequence>MKIFKNATVVTGDGKTVLEKANVIEADGLVADVNLYYDENIESYAEEVVDCTGKCVMPGMINHHQHGVTFGTMFASGCVNYGREFILDHLDRSLLQGHTTVLNVDGFATMDEVEETQKCHPIRIKTATTHAPINYHAGELCDGKGFQPKHKAMTIEKMLADGAVCIGEVGGGHTLGGGGQDYLYIPRAVKEAKGKDIDYLQARAMKLSVLGRYIEESYYDRDRVAAALKEAKLDSFLTPEETRDIVYKTTLASVKVALDGYREAAGLAKRYNVPLMIHNAPTSKYIVHEIAKMGLSTLICCHSNYLFTTEECVENGRYLKQFPGVVLDAAVHDPWGAKHLVSGPENLYAFYENDLVDIISTDFAAGHSDSMLEAIQHAALEKKLVDLAKAVRQGTSRVTEVLPLLAPNLGLLKKGYSADIVVTEYPQLKNVERVYIDGKLVAKDGKVFR</sequence>
<dbReference type="GO" id="GO:0006046">
    <property type="term" value="P:N-acetylglucosamine catabolic process"/>
    <property type="evidence" value="ECO:0007669"/>
    <property type="project" value="TreeGrafter"/>
</dbReference>
<dbReference type="InterPro" id="IPR032466">
    <property type="entry name" value="Metal_Hydrolase"/>
</dbReference>
<keyword evidence="5" id="KW-1185">Reference proteome</keyword>
<dbReference type="Proteomes" id="UP000027665">
    <property type="component" value="Unassembled WGS sequence"/>
</dbReference>
<dbReference type="Gene3D" id="3.20.20.140">
    <property type="entry name" value="Metal-dependent hydrolases"/>
    <property type="match status" value="1"/>
</dbReference>
<evidence type="ECO:0000313" key="4">
    <source>
        <dbReference type="EMBL" id="KEJ93153.1"/>
    </source>
</evidence>
<dbReference type="PANTHER" id="PTHR11113:SF14">
    <property type="entry name" value="N-ACETYLGLUCOSAMINE-6-PHOSPHATE DEACETYLASE"/>
    <property type="match status" value="1"/>
</dbReference>
<dbReference type="GO" id="GO:0008448">
    <property type="term" value="F:N-acetylglucosamine-6-phosphate deacetylase activity"/>
    <property type="evidence" value="ECO:0007669"/>
    <property type="project" value="TreeGrafter"/>
</dbReference>